<dbReference type="PANTHER" id="PTHR44167">
    <property type="entry name" value="OVARIAN-SPECIFIC SERINE/THREONINE-PROTEIN KINASE LOK-RELATED"/>
    <property type="match status" value="1"/>
</dbReference>
<feature type="region of interest" description="Disordered" evidence="4">
    <location>
        <begin position="1"/>
        <end position="27"/>
    </location>
</feature>
<proteinExistence type="predicted"/>
<keyword evidence="6" id="KW-0723">Serine/threonine-protein kinase</keyword>
<dbReference type="Proteomes" id="UP000189580">
    <property type="component" value="Chromosome b"/>
</dbReference>
<dbReference type="EMBL" id="CP014503">
    <property type="protein sequence ID" value="ANB15113.1"/>
    <property type="molecule type" value="Genomic_DNA"/>
</dbReference>
<name>A0A167FCD8_9ASCO</name>
<dbReference type="PROSITE" id="PS00108">
    <property type="entry name" value="PROTEIN_KINASE_ST"/>
    <property type="match status" value="1"/>
</dbReference>
<keyword evidence="6" id="KW-0418">Kinase</keyword>
<keyword evidence="7" id="KW-1185">Reference proteome</keyword>
<sequence>MVKRSIGDNSSCDATGHKTRSQLPRPEHNLGKIINNRIQLTGLIGTGEYGTVYSAVDIYSREKLAVKALPRQLSAIGANGPSTKRRRVASSQDERYIDADYASFDKVTAFSNLYPTDRAYREAALHLRVHGHPNILSILEILESVQYLFLVLDYYPRGDLFHCITDLRWYVGDDTSARAIFSQLADAVTFCHKNGVYHCDLKPENVLVSDDGSTIRLADFGLATTQMLSSDFGCGSTFYMSPERISHSGEQARVGAYFSTIAADVWALGVILLNLTCGRNPWRKASKFDDNSYKAFLRDSHFLQRILPVSSDLNAILLRVFTPSARTRISPESLHWLVVTCKHLTVTNQPPVPSNVAAPPTVTPVTTASYHKTPVIGASVLPPTPIASPLSTSDDSLPSTKQNILPPTQTKTIPTQSTTSPKALDSRALGSASPSLSPTSPLTGLGLLPAPKFNSGAVLPPISTLDLSSNAYMRTPRTSPIHGSHSFPPAPTHSRQPITTDQLPLTPILS</sequence>
<gene>
    <name evidence="6" type="primary">VHS1</name>
    <name evidence="6" type="ORF">AWJ20_2733</name>
</gene>
<dbReference type="RefSeq" id="XP_018737590.1">
    <property type="nucleotide sequence ID" value="XM_018879699.1"/>
</dbReference>
<dbReference type="InterPro" id="IPR017441">
    <property type="entry name" value="Protein_kinase_ATP_BS"/>
</dbReference>
<organism evidence="6 7">
    <name type="scientific">Sugiyamaella lignohabitans</name>
    <dbReference type="NCBI Taxonomy" id="796027"/>
    <lineage>
        <taxon>Eukaryota</taxon>
        <taxon>Fungi</taxon>
        <taxon>Dikarya</taxon>
        <taxon>Ascomycota</taxon>
        <taxon>Saccharomycotina</taxon>
        <taxon>Dipodascomycetes</taxon>
        <taxon>Dipodascales</taxon>
        <taxon>Trichomonascaceae</taxon>
        <taxon>Sugiyamaella</taxon>
    </lineage>
</organism>
<accession>A0A167FCD8</accession>
<dbReference type="InterPro" id="IPR000719">
    <property type="entry name" value="Prot_kinase_dom"/>
</dbReference>
<feature type="binding site" evidence="3">
    <location>
        <position position="67"/>
    </location>
    <ligand>
        <name>ATP</name>
        <dbReference type="ChEBI" id="CHEBI:30616"/>
    </ligand>
</feature>
<dbReference type="InterPro" id="IPR008271">
    <property type="entry name" value="Ser/Thr_kinase_AS"/>
</dbReference>
<dbReference type="Pfam" id="PF00069">
    <property type="entry name" value="Pkinase"/>
    <property type="match status" value="1"/>
</dbReference>
<dbReference type="AlphaFoldDB" id="A0A167FCD8"/>
<keyword evidence="6" id="KW-0808">Transferase</keyword>
<keyword evidence="1 3" id="KW-0547">Nucleotide-binding</keyword>
<dbReference type="GeneID" id="30034677"/>
<feature type="domain" description="Protein kinase" evidence="5">
    <location>
        <begin position="38"/>
        <end position="338"/>
    </location>
</feature>
<evidence type="ECO:0000256" key="1">
    <source>
        <dbReference type="ARBA" id="ARBA00022741"/>
    </source>
</evidence>
<feature type="region of interest" description="Disordered" evidence="4">
    <location>
        <begin position="381"/>
        <end position="438"/>
    </location>
</feature>
<feature type="region of interest" description="Disordered" evidence="4">
    <location>
        <begin position="473"/>
        <end position="510"/>
    </location>
</feature>
<dbReference type="KEGG" id="slb:AWJ20_2733"/>
<evidence type="ECO:0000256" key="4">
    <source>
        <dbReference type="SAM" id="MobiDB-lite"/>
    </source>
</evidence>
<dbReference type="Gene3D" id="3.30.200.20">
    <property type="entry name" value="Phosphorylase Kinase, domain 1"/>
    <property type="match status" value="1"/>
</dbReference>
<dbReference type="PANTHER" id="PTHR44167:SF24">
    <property type="entry name" value="SERINE_THREONINE-PROTEIN KINASE CHK2"/>
    <property type="match status" value="1"/>
</dbReference>
<keyword evidence="2 3" id="KW-0067">ATP-binding</keyword>
<dbReference type="PROSITE" id="PS00107">
    <property type="entry name" value="PROTEIN_KINASE_ATP"/>
    <property type="match status" value="1"/>
</dbReference>
<dbReference type="Gene3D" id="1.10.510.10">
    <property type="entry name" value="Transferase(Phosphotransferase) domain 1"/>
    <property type="match status" value="1"/>
</dbReference>
<feature type="compositionally biased region" description="Low complexity" evidence="4">
    <location>
        <begin position="388"/>
        <end position="438"/>
    </location>
</feature>
<evidence type="ECO:0000313" key="7">
    <source>
        <dbReference type="Proteomes" id="UP000189580"/>
    </source>
</evidence>
<evidence type="ECO:0000256" key="3">
    <source>
        <dbReference type="PROSITE-ProRule" id="PRU10141"/>
    </source>
</evidence>
<protein>
    <submittedName>
        <fullName evidence="6">Putative serine/threonine protein kinase VHS1</fullName>
    </submittedName>
</protein>
<evidence type="ECO:0000259" key="5">
    <source>
        <dbReference type="PROSITE" id="PS50011"/>
    </source>
</evidence>
<dbReference type="GO" id="GO:0005524">
    <property type="term" value="F:ATP binding"/>
    <property type="evidence" value="ECO:0007669"/>
    <property type="project" value="UniProtKB-UniRule"/>
</dbReference>
<evidence type="ECO:0000256" key="2">
    <source>
        <dbReference type="ARBA" id="ARBA00022840"/>
    </source>
</evidence>
<reference evidence="6 7" key="1">
    <citation type="submission" date="2016-02" db="EMBL/GenBank/DDBJ databases">
        <title>Complete genome sequence and transcriptome regulation of the pentose utilising yeast Sugiyamaella lignohabitans.</title>
        <authorList>
            <person name="Bellasio M."/>
            <person name="Peymann A."/>
            <person name="Valli M."/>
            <person name="Sipitzky M."/>
            <person name="Graf A."/>
            <person name="Sauer M."/>
            <person name="Marx H."/>
            <person name="Mattanovich D."/>
        </authorList>
    </citation>
    <scope>NUCLEOTIDE SEQUENCE [LARGE SCALE GENOMIC DNA]</scope>
    <source>
        <strain evidence="6 7">CBS 10342</strain>
    </source>
</reference>
<dbReference type="SUPFAM" id="SSF56112">
    <property type="entry name" value="Protein kinase-like (PK-like)"/>
    <property type="match status" value="1"/>
</dbReference>
<dbReference type="OrthoDB" id="541276at2759"/>
<dbReference type="InterPro" id="IPR011009">
    <property type="entry name" value="Kinase-like_dom_sf"/>
</dbReference>
<feature type="compositionally biased region" description="Polar residues" evidence="4">
    <location>
        <begin position="493"/>
        <end position="510"/>
    </location>
</feature>
<dbReference type="GO" id="GO:0044773">
    <property type="term" value="P:mitotic DNA damage checkpoint signaling"/>
    <property type="evidence" value="ECO:0007669"/>
    <property type="project" value="TreeGrafter"/>
</dbReference>
<dbReference type="GO" id="GO:0005737">
    <property type="term" value="C:cytoplasm"/>
    <property type="evidence" value="ECO:0007669"/>
    <property type="project" value="TreeGrafter"/>
</dbReference>
<evidence type="ECO:0000313" key="6">
    <source>
        <dbReference type="EMBL" id="ANB15113.1"/>
    </source>
</evidence>
<dbReference type="SMART" id="SM00220">
    <property type="entry name" value="S_TKc"/>
    <property type="match status" value="1"/>
</dbReference>
<dbReference type="GO" id="GO:0004674">
    <property type="term" value="F:protein serine/threonine kinase activity"/>
    <property type="evidence" value="ECO:0007669"/>
    <property type="project" value="UniProtKB-KW"/>
</dbReference>
<dbReference type="GO" id="GO:0005634">
    <property type="term" value="C:nucleus"/>
    <property type="evidence" value="ECO:0007669"/>
    <property type="project" value="TreeGrafter"/>
</dbReference>
<dbReference type="PROSITE" id="PS50011">
    <property type="entry name" value="PROTEIN_KINASE_DOM"/>
    <property type="match status" value="1"/>
</dbReference>